<dbReference type="Proteomes" id="UP000177685">
    <property type="component" value="Unassembled WGS sequence"/>
</dbReference>
<dbReference type="Gene3D" id="3.90.320.10">
    <property type="match status" value="1"/>
</dbReference>
<name>A0A1G1VEU2_9BACT</name>
<organism evidence="2 3">
    <name type="scientific">Candidatus Blackburnbacteria bacterium RIFCSPLOWO2_01_FULL_41_27</name>
    <dbReference type="NCBI Taxonomy" id="1797520"/>
    <lineage>
        <taxon>Bacteria</taxon>
        <taxon>Candidatus Blackburniibacteriota</taxon>
    </lineage>
</organism>
<dbReference type="InterPro" id="IPR038726">
    <property type="entry name" value="PDDEXK_AddAB-type"/>
</dbReference>
<sequence>MYKLSPSDFAYLYEECKLCYYLKIKHGIDRPKGIFPSVFTAINTRIQGNMVGKDLRELSPALPAGIVESQEKIIQSKQIPGTQVYLYGKYDLLVRQSTGTYMIIDLKLSAPNEEKIAKYQSQLWTYAYAFEHPDEGEPKKIARGGLLIFYPDAVSFADGNASLTFPPTWLEVPIDNKEFMKFVIEVNTLLEEPAPPENSNCSWCKYRHLGEQLSHIK</sequence>
<proteinExistence type="predicted"/>
<evidence type="ECO:0000313" key="3">
    <source>
        <dbReference type="Proteomes" id="UP000177685"/>
    </source>
</evidence>
<gene>
    <name evidence="2" type="ORF">A3A58_02265</name>
</gene>
<evidence type="ECO:0000313" key="2">
    <source>
        <dbReference type="EMBL" id="OGY13796.1"/>
    </source>
</evidence>
<comment type="caution">
    <text evidence="2">The sequence shown here is derived from an EMBL/GenBank/DDBJ whole genome shotgun (WGS) entry which is preliminary data.</text>
</comment>
<protein>
    <recommendedName>
        <fullName evidence="1">PD-(D/E)XK endonuclease-like domain-containing protein</fullName>
    </recommendedName>
</protein>
<reference evidence="2 3" key="1">
    <citation type="journal article" date="2016" name="Nat. Commun.">
        <title>Thousands of microbial genomes shed light on interconnected biogeochemical processes in an aquifer system.</title>
        <authorList>
            <person name="Anantharaman K."/>
            <person name="Brown C.T."/>
            <person name="Hug L.A."/>
            <person name="Sharon I."/>
            <person name="Castelle C.J."/>
            <person name="Probst A.J."/>
            <person name="Thomas B.C."/>
            <person name="Singh A."/>
            <person name="Wilkins M.J."/>
            <person name="Karaoz U."/>
            <person name="Brodie E.L."/>
            <person name="Williams K.H."/>
            <person name="Hubbard S.S."/>
            <person name="Banfield J.F."/>
        </authorList>
    </citation>
    <scope>NUCLEOTIDE SEQUENCE [LARGE SCALE GENOMIC DNA]</scope>
</reference>
<feature type="domain" description="PD-(D/E)XK endonuclease-like" evidence="1">
    <location>
        <begin position="75"/>
        <end position="208"/>
    </location>
</feature>
<evidence type="ECO:0000259" key="1">
    <source>
        <dbReference type="Pfam" id="PF12705"/>
    </source>
</evidence>
<dbReference type="Pfam" id="PF12705">
    <property type="entry name" value="PDDEXK_1"/>
    <property type="match status" value="1"/>
</dbReference>
<accession>A0A1G1VEU2</accession>
<dbReference type="EMBL" id="MHCD01000027">
    <property type="protein sequence ID" value="OGY13796.1"/>
    <property type="molecule type" value="Genomic_DNA"/>
</dbReference>
<dbReference type="InterPro" id="IPR011604">
    <property type="entry name" value="PDDEXK-like_dom_sf"/>
</dbReference>
<dbReference type="AlphaFoldDB" id="A0A1G1VEU2"/>